<proteinExistence type="predicted"/>
<sequence>MPEEIRMQSVSLLSALVSLEEVFNAWNVEGPAPALHRKAKRKLRSEWPALAGALDQLTAVMLDDPEPRP</sequence>
<keyword evidence="2" id="KW-1185">Reference proteome</keyword>
<dbReference type="EMBL" id="OP434455">
    <property type="protein sequence ID" value="UYL87660.1"/>
    <property type="molecule type" value="Genomic_DNA"/>
</dbReference>
<protein>
    <submittedName>
        <fullName evidence="1">Uncharacterized protein</fullName>
    </submittedName>
</protein>
<evidence type="ECO:0000313" key="1">
    <source>
        <dbReference type="EMBL" id="UYL87660.1"/>
    </source>
</evidence>
<evidence type="ECO:0000313" key="2">
    <source>
        <dbReference type="Proteomes" id="UP001164923"/>
    </source>
</evidence>
<gene>
    <name evidence="1" type="primary">56</name>
    <name evidence="1" type="ORF">SEA_VRESIDENCE_56</name>
</gene>
<organism evidence="1 2">
    <name type="scientific">Arthrobacter phage VResidence</name>
    <dbReference type="NCBI Taxonomy" id="2927294"/>
    <lineage>
        <taxon>Viruses</taxon>
        <taxon>Duplodnaviria</taxon>
        <taxon>Heunggongvirae</taxon>
        <taxon>Uroviricota</taxon>
        <taxon>Caudoviricetes</taxon>
        <taxon>Casidaviridae</taxon>
        <taxon>Manhattanvirus</taxon>
        <taxon>Manhattanvirus vresidence</taxon>
    </lineage>
</organism>
<dbReference type="Proteomes" id="UP001164923">
    <property type="component" value="Segment"/>
</dbReference>
<accession>A0A9X9K3V3</accession>
<name>A0A9X9K3V3_9CAUD</name>
<reference evidence="1" key="1">
    <citation type="submission" date="2024-06" db="EMBL/GenBank/DDBJ databases">
        <authorList>
            <person name="Hatch R.X."/>
            <person name="Arellano O.M."/>
            <person name="Sasaoka A.N."/>
            <person name="Stewart A.S."/>
            <person name="Velarde E.T."/>
            <person name="Garcia Costas A.M."/>
            <person name="Furlong K.P."/>
            <person name="Rudner A.D."/>
            <person name="Beyer A.R."/>
            <person name="Chong R.A."/>
            <person name="Edgington N.P."/>
            <person name="Freise A.C."/>
            <person name="Gibb B.P."/>
            <person name="Klyczek K.K."/>
            <person name="Swerdlow S.J."/>
            <person name="Garlena R.A."/>
            <person name="Russell D.A."/>
            <person name="Jacobs-Sera D."/>
            <person name="Hatfull G.F."/>
        </authorList>
    </citation>
    <scope>NUCLEOTIDE SEQUENCE</scope>
</reference>